<reference evidence="1 2" key="1">
    <citation type="submission" date="2023-03" db="EMBL/GenBank/DDBJ databases">
        <title>High recombination rates correlate with genetic variation in Cardiocondyla obscurior ants.</title>
        <authorList>
            <person name="Errbii M."/>
        </authorList>
    </citation>
    <scope>NUCLEOTIDE SEQUENCE [LARGE SCALE GENOMIC DNA]</scope>
    <source>
        <strain evidence="1">Alpha-2009</strain>
        <tissue evidence="1">Whole body</tissue>
    </source>
</reference>
<dbReference type="AlphaFoldDB" id="A0AAW2ECS7"/>
<keyword evidence="2" id="KW-1185">Reference proteome</keyword>
<accession>A0AAW2ECS7</accession>
<dbReference type="Proteomes" id="UP001430953">
    <property type="component" value="Unassembled WGS sequence"/>
</dbReference>
<protein>
    <submittedName>
        <fullName evidence="1">Uncharacterized protein</fullName>
    </submittedName>
</protein>
<evidence type="ECO:0000313" key="2">
    <source>
        <dbReference type="Proteomes" id="UP001430953"/>
    </source>
</evidence>
<sequence>MKNNHRRRGFTEGLKELLAPPYNLFIPLSLSRNPPLCSPTIRILLQWDYDLLETSLTTVEAGLAAAHRIESRGTPPRRLSLYLRLLFLVSSHNFSPDHRRESLKRRQGNVERGSTLPQLTTFFHLDVINNRFIN</sequence>
<comment type="caution">
    <text evidence="1">The sequence shown here is derived from an EMBL/GenBank/DDBJ whole genome shotgun (WGS) entry which is preliminary data.</text>
</comment>
<organism evidence="1 2">
    <name type="scientific">Cardiocondyla obscurior</name>
    <dbReference type="NCBI Taxonomy" id="286306"/>
    <lineage>
        <taxon>Eukaryota</taxon>
        <taxon>Metazoa</taxon>
        <taxon>Ecdysozoa</taxon>
        <taxon>Arthropoda</taxon>
        <taxon>Hexapoda</taxon>
        <taxon>Insecta</taxon>
        <taxon>Pterygota</taxon>
        <taxon>Neoptera</taxon>
        <taxon>Endopterygota</taxon>
        <taxon>Hymenoptera</taxon>
        <taxon>Apocrita</taxon>
        <taxon>Aculeata</taxon>
        <taxon>Formicoidea</taxon>
        <taxon>Formicidae</taxon>
        <taxon>Myrmicinae</taxon>
        <taxon>Cardiocondyla</taxon>
    </lineage>
</organism>
<proteinExistence type="predicted"/>
<dbReference type="EMBL" id="JADYXP020000024">
    <property type="protein sequence ID" value="KAL0101178.1"/>
    <property type="molecule type" value="Genomic_DNA"/>
</dbReference>
<name>A0AAW2ECS7_9HYME</name>
<evidence type="ECO:0000313" key="1">
    <source>
        <dbReference type="EMBL" id="KAL0101178.1"/>
    </source>
</evidence>
<gene>
    <name evidence="1" type="ORF">PUN28_018791</name>
</gene>